<dbReference type="SMR" id="A0A1Q3ENI0"/>
<reference evidence="2 3" key="1">
    <citation type="submission" date="2016-08" db="EMBL/GenBank/DDBJ databases">
        <authorList>
            <consortium name="Lentinula edodes genome sequencing consortium"/>
            <person name="Sakamoto Y."/>
            <person name="Nakade K."/>
            <person name="Sato S."/>
            <person name="Yoshida Y."/>
            <person name="Miyazaki K."/>
            <person name="Natsume S."/>
            <person name="Konno N."/>
        </authorList>
    </citation>
    <scope>NUCLEOTIDE SEQUENCE [LARGE SCALE GENOMIC DNA]</scope>
    <source>
        <strain evidence="2 3">NBRC 111202</strain>
    </source>
</reference>
<gene>
    <name evidence="2" type="ORF">LENED_010822</name>
</gene>
<evidence type="ECO:0000313" key="2">
    <source>
        <dbReference type="EMBL" id="GAW08741.1"/>
    </source>
</evidence>
<reference evidence="2 3" key="2">
    <citation type="submission" date="2017-02" db="EMBL/GenBank/DDBJ databases">
        <title>A genome survey and senescence transcriptome analysis in Lentinula edodes.</title>
        <authorList>
            <person name="Sakamoto Y."/>
            <person name="Nakade K."/>
            <person name="Sato S."/>
            <person name="Yoshida Y."/>
            <person name="Miyazaki K."/>
            <person name="Natsume S."/>
            <person name="Konno N."/>
        </authorList>
    </citation>
    <scope>NUCLEOTIDE SEQUENCE [LARGE SCALE GENOMIC DNA]</scope>
    <source>
        <strain evidence="2 3">NBRC 111202</strain>
    </source>
</reference>
<protein>
    <submittedName>
        <fullName evidence="2">Y3 protein</fullName>
    </submittedName>
</protein>
<feature type="domain" description="Glycan binding protein Y3-like" evidence="1">
    <location>
        <begin position="52"/>
        <end position="144"/>
    </location>
</feature>
<dbReference type="Pfam" id="PF22803">
    <property type="entry name" value="GBD_Y3"/>
    <property type="match status" value="1"/>
</dbReference>
<sequence>MEDEDCCQPWRYLKQARKSPILLPIICENALQLSQDELRTNISTCLDGTEGSCASFIQTFCQSGQDILPVGPQNTYARCFNANGFKCDFTAWNLLPSSSQGNVPSGVNCQTVLDTVAEVCPQGGQGSITAGTFVFTLDPNTGSCGADAISGGLGSST</sequence>
<dbReference type="AlphaFoldDB" id="A0A1Q3ENI0"/>
<evidence type="ECO:0000313" key="3">
    <source>
        <dbReference type="Proteomes" id="UP000188533"/>
    </source>
</evidence>
<dbReference type="Proteomes" id="UP000188533">
    <property type="component" value="Unassembled WGS sequence"/>
</dbReference>
<proteinExistence type="predicted"/>
<comment type="caution">
    <text evidence="2">The sequence shown here is derived from an EMBL/GenBank/DDBJ whole genome shotgun (WGS) entry which is preliminary data.</text>
</comment>
<name>A0A1Q3ENI0_LENED</name>
<keyword evidence="3" id="KW-1185">Reference proteome</keyword>
<dbReference type="EMBL" id="BDGU01000713">
    <property type="protein sequence ID" value="GAW08741.1"/>
    <property type="molecule type" value="Genomic_DNA"/>
</dbReference>
<organism evidence="2 3">
    <name type="scientific">Lentinula edodes</name>
    <name type="common">Shiitake mushroom</name>
    <name type="synonym">Lentinus edodes</name>
    <dbReference type="NCBI Taxonomy" id="5353"/>
    <lineage>
        <taxon>Eukaryota</taxon>
        <taxon>Fungi</taxon>
        <taxon>Dikarya</taxon>
        <taxon>Basidiomycota</taxon>
        <taxon>Agaricomycotina</taxon>
        <taxon>Agaricomycetes</taxon>
        <taxon>Agaricomycetidae</taxon>
        <taxon>Agaricales</taxon>
        <taxon>Marasmiineae</taxon>
        <taxon>Omphalotaceae</taxon>
        <taxon>Lentinula</taxon>
    </lineage>
</organism>
<evidence type="ECO:0000259" key="1">
    <source>
        <dbReference type="Pfam" id="PF22803"/>
    </source>
</evidence>
<accession>A0A1Q3ENI0</accession>
<dbReference type="InterPro" id="IPR054443">
    <property type="entry name" value="Y3-like_dom"/>
</dbReference>